<evidence type="ECO:0000313" key="1">
    <source>
        <dbReference type="EMBL" id="MBB4092329.1"/>
    </source>
</evidence>
<accession>A0AB34YPR7</accession>
<organism evidence="1 2">
    <name type="scientific">Brucella pecoris</name>
    <dbReference type="NCBI Taxonomy" id="867683"/>
    <lineage>
        <taxon>Bacteria</taxon>
        <taxon>Pseudomonadati</taxon>
        <taxon>Pseudomonadota</taxon>
        <taxon>Alphaproteobacteria</taxon>
        <taxon>Hyphomicrobiales</taxon>
        <taxon>Brucellaceae</taxon>
        <taxon>Brucella/Ochrobactrum group</taxon>
        <taxon>Brucella</taxon>
    </lineage>
</organism>
<dbReference type="EMBL" id="JACIEX010000001">
    <property type="protein sequence ID" value="MBB4092329.1"/>
    <property type="molecule type" value="Genomic_DNA"/>
</dbReference>
<protein>
    <submittedName>
        <fullName evidence="1">Uncharacterized protein</fullName>
    </submittedName>
</protein>
<comment type="caution">
    <text evidence="1">The sequence shown here is derived from an EMBL/GenBank/DDBJ whole genome shotgun (WGS) entry which is preliminary data.</text>
</comment>
<evidence type="ECO:0000313" key="2">
    <source>
        <dbReference type="Proteomes" id="UP000553980"/>
    </source>
</evidence>
<proteinExistence type="predicted"/>
<sequence>MPDRSPPTMLRCLGLGLFGMTQRFDRTDLDPLGSK</sequence>
<name>A0AB34YPR7_9HYPH</name>
<reference evidence="1 2" key="1">
    <citation type="submission" date="2020-08" db="EMBL/GenBank/DDBJ databases">
        <title>Genomic Encyclopedia of Type Strains, Phase IV (KMG-IV): sequencing the most valuable type-strain genomes for metagenomic binning, comparative biology and taxonomic classification.</title>
        <authorList>
            <person name="Goeker M."/>
        </authorList>
    </citation>
    <scope>NUCLEOTIDE SEQUENCE [LARGE SCALE GENOMIC DNA]</scope>
    <source>
        <strain evidence="1 2">DSM 23868</strain>
    </source>
</reference>
<gene>
    <name evidence="1" type="ORF">GGQ79_000802</name>
</gene>
<keyword evidence="2" id="KW-1185">Reference proteome</keyword>
<dbReference type="Proteomes" id="UP000553980">
    <property type="component" value="Unassembled WGS sequence"/>
</dbReference>
<dbReference type="AlphaFoldDB" id="A0AB34YPR7"/>